<feature type="region of interest" description="Disordered" evidence="1">
    <location>
        <begin position="37"/>
        <end position="97"/>
    </location>
</feature>
<evidence type="ECO:0000256" key="1">
    <source>
        <dbReference type="SAM" id="MobiDB-lite"/>
    </source>
</evidence>
<protein>
    <submittedName>
        <fullName evidence="2">Uncharacterized protein</fullName>
    </submittedName>
</protein>
<dbReference type="EMBL" id="CM017630">
    <property type="protein sequence ID" value="TYH58942.1"/>
    <property type="molecule type" value="Genomic_DNA"/>
</dbReference>
<name>A0A5D2JWT2_GOSTO</name>
<evidence type="ECO:0000313" key="2">
    <source>
        <dbReference type="EMBL" id="TYH58942.1"/>
    </source>
</evidence>
<proteinExistence type="predicted"/>
<sequence length="97" mass="10765">MVTSPNPSPILVNKPFHLSPDLFYPIHRAVVLSALQHQSMHRRISLPRATPTHLGPASRKHSHKINGPPTPLLHEPDKVNSQQAYRTSAPPTPAKNH</sequence>
<keyword evidence="3" id="KW-1185">Reference proteome</keyword>
<accession>A0A5D2JWT2</accession>
<dbReference type="AlphaFoldDB" id="A0A5D2JWT2"/>
<reference evidence="2 3" key="1">
    <citation type="submission" date="2019-07" db="EMBL/GenBank/DDBJ databases">
        <title>WGS assembly of Gossypium tomentosum.</title>
        <authorList>
            <person name="Chen Z.J."/>
            <person name="Sreedasyam A."/>
            <person name="Ando A."/>
            <person name="Song Q."/>
            <person name="De L."/>
            <person name="Hulse-Kemp A."/>
            <person name="Ding M."/>
            <person name="Ye W."/>
            <person name="Kirkbride R."/>
            <person name="Jenkins J."/>
            <person name="Plott C."/>
            <person name="Lovell J."/>
            <person name="Lin Y.-M."/>
            <person name="Vaughn R."/>
            <person name="Liu B."/>
            <person name="Li W."/>
            <person name="Simpson S."/>
            <person name="Scheffler B."/>
            <person name="Saski C."/>
            <person name="Grover C."/>
            <person name="Hu G."/>
            <person name="Conover J."/>
            <person name="Carlson J."/>
            <person name="Shu S."/>
            <person name="Boston L."/>
            <person name="Williams M."/>
            <person name="Peterson D."/>
            <person name="Mcgee K."/>
            <person name="Jones D."/>
            <person name="Wendel J."/>
            <person name="Stelly D."/>
            <person name="Grimwood J."/>
            <person name="Schmutz J."/>
        </authorList>
    </citation>
    <scope>NUCLEOTIDE SEQUENCE [LARGE SCALE GENOMIC DNA]</scope>
    <source>
        <strain evidence="2">7179.01</strain>
    </source>
</reference>
<organism evidence="2 3">
    <name type="scientific">Gossypium tomentosum</name>
    <name type="common">Hawaiian cotton</name>
    <name type="synonym">Gossypium sandvicense</name>
    <dbReference type="NCBI Taxonomy" id="34277"/>
    <lineage>
        <taxon>Eukaryota</taxon>
        <taxon>Viridiplantae</taxon>
        <taxon>Streptophyta</taxon>
        <taxon>Embryophyta</taxon>
        <taxon>Tracheophyta</taxon>
        <taxon>Spermatophyta</taxon>
        <taxon>Magnoliopsida</taxon>
        <taxon>eudicotyledons</taxon>
        <taxon>Gunneridae</taxon>
        <taxon>Pentapetalae</taxon>
        <taxon>rosids</taxon>
        <taxon>malvids</taxon>
        <taxon>Malvales</taxon>
        <taxon>Malvaceae</taxon>
        <taxon>Malvoideae</taxon>
        <taxon>Gossypium</taxon>
    </lineage>
</organism>
<evidence type="ECO:0000313" key="3">
    <source>
        <dbReference type="Proteomes" id="UP000322667"/>
    </source>
</evidence>
<dbReference type="Proteomes" id="UP000322667">
    <property type="component" value="Chromosome D08"/>
</dbReference>
<gene>
    <name evidence="2" type="ORF">ES332_D08G190700v1</name>
</gene>